<dbReference type="AlphaFoldDB" id="A0A1W6N559"/>
<sequence length="345" mass="38697">MRFSKKTVFIFVVCLSVFGGGYGFIWKRASNELHQIVTRFTEDAQKNGFTIHYDTIYYTGFPFEIMAVLQNPHLKSNKVEQSDAFVEGNLILKTQIWRPQTLAIQTQGKVTYKLKIFPSQSPLDLNITAANVKGTKSLWGKDIVEFSSQNLSLKTSNEEVKLRELGFALNTNLEQSENEDPYTFNLFIDDLIWTVSQQFPLPNKIDHVYLEGSFNRMISLNEPTAALIAKDWYKNGGNLDCGKILLKWGSLNLEGNGAVSLDSNLQPLIAFSAKIGGLENLLTALVKGKFISPKTESIAKIALNLLKESDPEDHTRTYHSASISLQEGVLSLGPVDLLKFAPIRW</sequence>
<dbReference type="RefSeq" id="WP_085784413.1">
    <property type="nucleotide sequence ID" value="NZ_CP008743.1"/>
</dbReference>
<proteinExistence type="predicted"/>
<gene>
    <name evidence="1" type="ORF">GQ61_05960</name>
</gene>
<dbReference type="Proteomes" id="UP000237351">
    <property type="component" value="Chromosome"/>
</dbReference>
<protein>
    <recommendedName>
        <fullName evidence="3">DUF2125 domain-containing protein</fullName>
    </recommendedName>
</protein>
<reference evidence="1 2" key="1">
    <citation type="submission" date="2014-06" db="EMBL/GenBank/DDBJ databases">
        <title>The genome of the endonuclear symbiont Nucleicultrix amoebiphila.</title>
        <authorList>
            <person name="Schulz F."/>
            <person name="Horn M."/>
        </authorList>
    </citation>
    <scope>NUCLEOTIDE SEQUENCE [LARGE SCALE GENOMIC DNA]</scope>
    <source>
        <strain evidence="1 2">FS5</strain>
    </source>
</reference>
<dbReference type="Pfam" id="PF09898">
    <property type="entry name" value="DUF2125"/>
    <property type="match status" value="1"/>
</dbReference>
<keyword evidence="2" id="KW-1185">Reference proteome</keyword>
<dbReference type="OrthoDB" id="8478166at2"/>
<dbReference type="KEGG" id="naf:GQ61_05960"/>
<dbReference type="EMBL" id="CP008743">
    <property type="protein sequence ID" value="ARN84906.1"/>
    <property type="molecule type" value="Genomic_DNA"/>
</dbReference>
<accession>A0A1W6N559</accession>
<organism evidence="1 2">
    <name type="scientific">Candidatus Nucleicultrix amoebiphila FS5</name>
    <dbReference type="NCBI Taxonomy" id="1414854"/>
    <lineage>
        <taxon>Bacteria</taxon>
        <taxon>Pseudomonadati</taxon>
        <taxon>Pseudomonadota</taxon>
        <taxon>Alphaproteobacteria</taxon>
        <taxon>Holosporales</taxon>
        <taxon>Candidatus Nucleicultricaceae</taxon>
        <taxon>Candidatus Nucleicultrix</taxon>
    </lineage>
</organism>
<evidence type="ECO:0000313" key="2">
    <source>
        <dbReference type="Proteomes" id="UP000237351"/>
    </source>
</evidence>
<evidence type="ECO:0000313" key="1">
    <source>
        <dbReference type="EMBL" id="ARN84906.1"/>
    </source>
</evidence>
<dbReference type="STRING" id="1414854.GQ61_05960"/>
<evidence type="ECO:0008006" key="3">
    <source>
        <dbReference type="Google" id="ProtNLM"/>
    </source>
</evidence>
<name>A0A1W6N559_9PROT</name>
<dbReference type="InterPro" id="IPR018666">
    <property type="entry name" value="DUF2125"/>
</dbReference>